<sequence length="264" mass="27711">MLSSAVFSFLACFVFASGVLAHGYDWVDTLPKCWQSCLKATSDGCDSKSCICDASQSDSYLPSAASSILANCDVKDWVLDSTFLFPVQAYCEAVGNPVPEAILSSAYAATATTSSTPPFTTRKVEHSQKSHSYETTRAVDDIKSTFTTTNTQTTTDKDGNTLEIIIPIIIGPKTWSTGKIVTSTLEAKATDSPSSGAASPSVTAAPLPTQGQQVASSTTSSQQAQRTSNSNGSPFENMQAGAGQWSVPGVEIGMGLLAGLFMRL</sequence>
<evidence type="ECO:0008006" key="5">
    <source>
        <dbReference type="Google" id="ProtNLM"/>
    </source>
</evidence>
<evidence type="ECO:0000313" key="4">
    <source>
        <dbReference type="Proteomes" id="UP000799757"/>
    </source>
</evidence>
<keyword evidence="4" id="KW-1185">Reference proteome</keyword>
<organism evidence="3 4">
    <name type="scientific">Melanomma pulvis-pyrius CBS 109.77</name>
    <dbReference type="NCBI Taxonomy" id="1314802"/>
    <lineage>
        <taxon>Eukaryota</taxon>
        <taxon>Fungi</taxon>
        <taxon>Dikarya</taxon>
        <taxon>Ascomycota</taxon>
        <taxon>Pezizomycotina</taxon>
        <taxon>Dothideomycetes</taxon>
        <taxon>Pleosporomycetidae</taxon>
        <taxon>Pleosporales</taxon>
        <taxon>Melanommataceae</taxon>
        <taxon>Melanomma</taxon>
    </lineage>
</organism>
<evidence type="ECO:0000313" key="3">
    <source>
        <dbReference type="EMBL" id="KAF2793417.1"/>
    </source>
</evidence>
<keyword evidence="2" id="KW-0732">Signal</keyword>
<protein>
    <recommendedName>
        <fullName evidence="5">Extracellular membrane protein CFEM domain-containing protein</fullName>
    </recommendedName>
</protein>
<feature type="region of interest" description="Disordered" evidence="1">
    <location>
        <begin position="112"/>
        <end position="135"/>
    </location>
</feature>
<feature type="compositionally biased region" description="Polar residues" evidence="1">
    <location>
        <begin position="189"/>
        <end position="202"/>
    </location>
</feature>
<proteinExistence type="predicted"/>
<evidence type="ECO:0000256" key="1">
    <source>
        <dbReference type="SAM" id="MobiDB-lite"/>
    </source>
</evidence>
<dbReference type="EMBL" id="MU001928">
    <property type="protein sequence ID" value="KAF2793417.1"/>
    <property type="molecule type" value="Genomic_DNA"/>
</dbReference>
<reference evidence="3" key="1">
    <citation type="journal article" date="2020" name="Stud. Mycol.">
        <title>101 Dothideomycetes genomes: a test case for predicting lifestyles and emergence of pathogens.</title>
        <authorList>
            <person name="Haridas S."/>
            <person name="Albert R."/>
            <person name="Binder M."/>
            <person name="Bloem J."/>
            <person name="Labutti K."/>
            <person name="Salamov A."/>
            <person name="Andreopoulos B."/>
            <person name="Baker S."/>
            <person name="Barry K."/>
            <person name="Bills G."/>
            <person name="Bluhm B."/>
            <person name="Cannon C."/>
            <person name="Castanera R."/>
            <person name="Culley D."/>
            <person name="Daum C."/>
            <person name="Ezra D."/>
            <person name="Gonzalez J."/>
            <person name="Henrissat B."/>
            <person name="Kuo A."/>
            <person name="Liang C."/>
            <person name="Lipzen A."/>
            <person name="Lutzoni F."/>
            <person name="Magnuson J."/>
            <person name="Mondo S."/>
            <person name="Nolan M."/>
            <person name="Ohm R."/>
            <person name="Pangilinan J."/>
            <person name="Park H.-J."/>
            <person name="Ramirez L."/>
            <person name="Alfaro M."/>
            <person name="Sun H."/>
            <person name="Tritt A."/>
            <person name="Yoshinaga Y."/>
            <person name="Zwiers L.-H."/>
            <person name="Turgeon B."/>
            <person name="Goodwin S."/>
            <person name="Spatafora J."/>
            <person name="Crous P."/>
            <person name="Grigoriev I."/>
        </authorList>
    </citation>
    <scope>NUCLEOTIDE SEQUENCE</scope>
    <source>
        <strain evidence="3">CBS 109.77</strain>
    </source>
</reference>
<dbReference type="AlphaFoldDB" id="A0A6A6XCJ6"/>
<feature type="chain" id="PRO_5025489171" description="Extracellular membrane protein CFEM domain-containing protein" evidence="2">
    <location>
        <begin position="22"/>
        <end position="264"/>
    </location>
</feature>
<gene>
    <name evidence="3" type="ORF">K505DRAFT_417804</name>
</gene>
<dbReference type="OrthoDB" id="3695248at2759"/>
<feature type="compositionally biased region" description="Basic and acidic residues" evidence="1">
    <location>
        <begin position="122"/>
        <end position="135"/>
    </location>
</feature>
<evidence type="ECO:0000256" key="2">
    <source>
        <dbReference type="SAM" id="SignalP"/>
    </source>
</evidence>
<accession>A0A6A6XCJ6</accession>
<feature type="signal peptide" evidence="2">
    <location>
        <begin position="1"/>
        <end position="21"/>
    </location>
</feature>
<name>A0A6A6XCJ6_9PLEO</name>
<feature type="compositionally biased region" description="Low complexity" evidence="1">
    <location>
        <begin position="209"/>
        <end position="230"/>
    </location>
</feature>
<feature type="region of interest" description="Disordered" evidence="1">
    <location>
        <begin position="189"/>
        <end position="242"/>
    </location>
</feature>
<dbReference type="Proteomes" id="UP000799757">
    <property type="component" value="Unassembled WGS sequence"/>
</dbReference>